<evidence type="ECO:0000256" key="1">
    <source>
        <dbReference type="ARBA" id="ARBA00022737"/>
    </source>
</evidence>
<evidence type="ECO:0000256" key="5">
    <source>
        <dbReference type="SAM" id="MobiDB-lite"/>
    </source>
</evidence>
<gene>
    <name evidence="6" type="ORF">Esi_0166_0019</name>
</gene>
<dbReference type="PANTHER" id="PTHR24171">
    <property type="entry name" value="ANKYRIN REPEAT DOMAIN-CONTAINING PROTEIN 39-RELATED"/>
    <property type="match status" value="1"/>
</dbReference>
<dbReference type="EMBL" id="FN649760">
    <property type="protein sequence ID" value="CBJ29924.1"/>
    <property type="molecule type" value="Genomic_DNA"/>
</dbReference>
<organism evidence="6 7">
    <name type="scientific">Ectocarpus siliculosus</name>
    <name type="common">Brown alga</name>
    <name type="synonym">Conferva siliculosa</name>
    <dbReference type="NCBI Taxonomy" id="2880"/>
    <lineage>
        <taxon>Eukaryota</taxon>
        <taxon>Sar</taxon>
        <taxon>Stramenopiles</taxon>
        <taxon>Ochrophyta</taxon>
        <taxon>PX clade</taxon>
        <taxon>Phaeophyceae</taxon>
        <taxon>Ectocarpales</taxon>
        <taxon>Ectocarpaceae</taxon>
        <taxon>Ectocarpus</taxon>
    </lineage>
</organism>
<evidence type="ECO:0000256" key="2">
    <source>
        <dbReference type="ARBA" id="ARBA00023043"/>
    </source>
</evidence>
<accession>D7FMA6</accession>
<dbReference type="SMART" id="SM00248">
    <property type="entry name" value="ANK"/>
    <property type="match status" value="3"/>
</dbReference>
<feature type="repeat" description="ANK" evidence="3">
    <location>
        <begin position="238"/>
        <end position="260"/>
    </location>
</feature>
<feature type="coiled-coil region" evidence="4">
    <location>
        <begin position="359"/>
        <end position="408"/>
    </location>
</feature>
<dbReference type="SUPFAM" id="SSF48403">
    <property type="entry name" value="Ankyrin repeat"/>
    <property type="match status" value="1"/>
</dbReference>
<feature type="repeat" description="ANK" evidence="3">
    <location>
        <begin position="296"/>
        <end position="328"/>
    </location>
</feature>
<dbReference type="eggNOG" id="KOG4177">
    <property type="taxonomic scope" value="Eukaryota"/>
</dbReference>
<dbReference type="PROSITE" id="PS50088">
    <property type="entry name" value="ANK_REPEAT"/>
    <property type="match status" value="3"/>
</dbReference>
<dbReference type="InterPro" id="IPR036770">
    <property type="entry name" value="Ankyrin_rpt-contain_sf"/>
</dbReference>
<evidence type="ECO:0000256" key="3">
    <source>
        <dbReference type="PROSITE-ProRule" id="PRU00023"/>
    </source>
</evidence>
<name>D7FMA6_ECTSI</name>
<dbReference type="Pfam" id="PF12796">
    <property type="entry name" value="Ank_2"/>
    <property type="match status" value="1"/>
</dbReference>
<feature type="repeat" description="ANK" evidence="3">
    <location>
        <begin position="205"/>
        <end position="237"/>
    </location>
</feature>
<keyword evidence="2 3" id="KW-0040">ANK repeat</keyword>
<feature type="region of interest" description="Disordered" evidence="5">
    <location>
        <begin position="265"/>
        <end position="297"/>
    </location>
</feature>
<dbReference type="GO" id="GO:0004842">
    <property type="term" value="F:ubiquitin-protein transferase activity"/>
    <property type="evidence" value="ECO:0007669"/>
    <property type="project" value="TreeGrafter"/>
</dbReference>
<feature type="region of interest" description="Disordered" evidence="5">
    <location>
        <begin position="1"/>
        <end position="33"/>
    </location>
</feature>
<dbReference type="AlphaFoldDB" id="D7FMA6"/>
<dbReference type="STRING" id="2880.D7FMA6"/>
<proteinExistence type="predicted"/>
<dbReference type="Proteomes" id="UP000002630">
    <property type="component" value="Unassembled WGS sequence"/>
</dbReference>
<sequence>MASGAESAVPGASRDTPGAIYDPNIGGSSAPAPTTLFSPASRFPVGQKVFDTPGPGQYYNPAGAGASACRPAGPGVVAWTGIDTFADSEWSRPVPPPRLRPWQGFGNGCSVQEHIDYGACLDGRCCSRHSVEKKNALLVAQFLDGQRQRRSPRSPEPAREDASPSSNSPATHNEDGTPLSFASADVGGGGGEFAVGSGAARAAVRKRTPLHFASERGELSLVDRLCFQGDDRNAVDERGFTPLHDAAEHGNTRVVSRLLQGDENEVQPAGGENAPRGAAPKRPRQLPADPNVQDDKGRTPLYLACHRGHERAVRALLKAGACPDLVDIRGKPAQEVAGAQKIYQLLQFKADVSLVKANIAALEGRQRNEERQRKKVAQAAALKELADLKAEELRLKAAVSALENKREAYAAAAKAQ</sequence>
<dbReference type="PANTHER" id="PTHR24171:SF8">
    <property type="entry name" value="BRCA1-ASSOCIATED RING DOMAIN PROTEIN 1"/>
    <property type="match status" value="1"/>
</dbReference>
<dbReference type="Pfam" id="PF00023">
    <property type="entry name" value="Ank"/>
    <property type="match status" value="1"/>
</dbReference>
<evidence type="ECO:0000256" key="4">
    <source>
        <dbReference type="SAM" id="Coils"/>
    </source>
</evidence>
<keyword evidence="1" id="KW-0677">Repeat</keyword>
<feature type="region of interest" description="Disordered" evidence="5">
    <location>
        <begin position="142"/>
        <end position="185"/>
    </location>
</feature>
<dbReference type="PROSITE" id="PS50297">
    <property type="entry name" value="ANK_REP_REGION"/>
    <property type="match status" value="3"/>
</dbReference>
<dbReference type="InParanoid" id="D7FMA6"/>
<evidence type="ECO:0000313" key="7">
    <source>
        <dbReference type="Proteomes" id="UP000002630"/>
    </source>
</evidence>
<dbReference type="Gene3D" id="1.25.40.20">
    <property type="entry name" value="Ankyrin repeat-containing domain"/>
    <property type="match status" value="2"/>
</dbReference>
<keyword evidence="7" id="KW-1185">Reference proteome</keyword>
<dbReference type="GO" id="GO:0085020">
    <property type="term" value="P:protein K6-linked ubiquitination"/>
    <property type="evidence" value="ECO:0007669"/>
    <property type="project" value="TreeGrafter"/>
</dbReference>
<protein>
    <submittedName>
        <fullName evidence="6">Ankyrin domain protein</fullName>
    </submittedName>
</protein>
<dbReference type="InterPro" id="IPR002110">
    <property type="entry name" value="Ankyrin_rpt"/>
</dbReference>
<evidence type="ECO:0000313" key="6">
    <source>
        <dbReference type="EMBL" id="CBJ29924.1"/>
    </source>
</evidence>
<dbReference type="OrthoDB" id="341259at2759"/>
<keyword evidence="4" id="KW-0175">Coiled coil</keyword>
<reference evidence="6 7" key="1">
    <citation type="journal article" date="2010" name="Nature">
        <title>The Ectocarpus genome and the independent evolution of multicellularity in brown algae.</title>
        <authorList>
            <person name="Cock J.M."/>
            <person name="Sterck L."/>
            <person name="Rouze P."/>
            <person name="Scornet D."/>
            <person name="Allen A.E."/>
            <person name="Amoutzias G."/>
            <person name="Anthouard V."/>
            <person name="Artiguenave F."/>
            <person name="Aury J.M."/>
            <person name="Badger J.H."/>
            <person name="Beszteri B."/>
            <person name="Billiau K."/>
            <person name="Bonnet E."/>
            <person name="Bothwell J.H."/>
            <person name="Bowler C."/>
            <person name="Boyen C."/>
            <person name="Brownlee C."/>
            <person name="Carrano C.J."/>
            <person name="Charrier B."/>
            <person name="Cho G.Y."/>
            <person name="Coelho S.M."/>
            <person name="Collen J."/>
            <person name="Corre E."/>
            <person name="Da Silva C."/>
            <person name="Delage L."/>
            <person name="Delaroque N."/>
            <person name="Dittami S.M."/>
            <person name="Doulbeau S."/>
            <person name="Elias M."/>
            <person name="Farnham G."/>
            <person name="Gachon C.M."/>
            <person name="Gschloessl B."/>
            <person name="Heesch S."/>
            <person name="Jabbari K."/>
            <person name="Jubin C."/>
            <person name="Kawai H."/>
            <person name="Kimura K."/>
            <person name="Kloareg B."/>
            <person name="Kupper F.C."/>
            <person name="Lang D."/>
            <person name="Le Bail A."/>
            <person name="Leblanc C."/>
            <person name="Lerouge P."/>
            <person name="Lohr M."/>
            <person name="Lopez P.J."/>
            <person name="Martens C."/>
            <person name="Maumus F."/>
            <person name="Michel G."/>
            <person name="Miranda-Saavedra D."/>
            <person name="Morales J."/>
            <person name="Moreau H."/>
            <person name="Motomura T."/>
            <person name="Nagasato C."/>
            <person name="Napoli C.A."/>
            <person name="Nelson D.R."/>
            <person name="Nyvall-Collen P."/>
            <person name="Peters A.F."/>
            <person name="Pommier C."/>
            <person name="Potin P."/>
            <person name="Poulain J."/>
            <person name="Quesneville H."/>
            <person name="Read B."/>
            <person name="Rensing S.A."/>
            <person name="Ritter A."/>
            <person name="Rousvoal S."/>
            <person name="Samanta M."/>
            <person name="Samson G."/>
            <person name="Schroeder D.C."/>
            <person name="Segurens B."/>
            <person name="Strittmatter M."/>
            <person name="Tonon T."/>
            <person name="Tregear J.W."/>
            <person name="Valentin K."/>
            <person name="von Dassow P."/>
            <person name="Yamagishi T."/>
            <person name="Van de Peer Y."/>
            <person name="Wincker P."/>
        </authorList>
    </citation>
    <scope>NUCLEOTIDE SEQUENCE [LARGE SCALE GENOMIC DNA]</scope>
    <source>
        <strain evidence="7">Ec32 / CCAP1310/4</strain>
    </source>
</reference>